<protein>
    <submittedName>
        <fullName evidence="1">Uncharacterized protein</fullName>
    </submittedName>
</protein>
<dbReference type="EMBL" id="JANPWB010000010">
    <property type="protein sequence ID" value="KAJ1141882.1"/>
    <property type="molecule type" value="Genomic_DNA"/>
</dbReference>
<evidence type="ECO:0000313" key="2">
    <source>
        <dbReference type="Proteomes" id="UP001066276"/>
    </source>
</evidence>
<organism evidence="1 2">
    <name type="scientific">Pleurodeles waltl</name>
    <name type="common">Iberian ribbed newt</name>
    <dbReference type="NCBI Taxonomy" id="8319"/>
    <lineage>
        <taxon>Eukaryota</taxon>
        <taxon>Metazoa</taxon>
        <taxon>Chordata</taxon>
        <taxon>Craniata</taxon>
        <taxon>Vertebrata</taxon>
        <taxon>Euteleostomi</taxon>
        <taxon>Amphibia</taxon>
        <taxon>Batrachia</taxon>
        <taxon>Caudata</taxon>
        <taxon>Salamandroidea</taxon>
        <taxon>Salamandridae</taxon>
        <taxon>Pleurodelinae</taxon>
        <taxon>Pleurodeles</taxon>
    </lineage>
</organism>
<evidence type="ECO:0000313" key="1">
    <source>
        <dbReference type="EMBL" id="KAJ1141882.1"/>
    </source>
</evidence>
<proteinExistence type="predicted"/>
<sequence>MEDTELPAMTERLLTYIVYTLSLVIGRRPGFTGLVTMESRTDAGLPRRKTSRNKAMLGVLWERSLVAIR</sequence>
<comment type="caution">
    <text evidence="1">The sequence shown here is derived from an EMBL/GenBank/DDBJ whole genome shotgun (WGS) entry which is preliminary data.</text>
</comment>
<dbReference type="AlphaFoldDB" id="A0AAV7QMV0"/>
<keyword evidence="2" id="KW-1185">Reference proteome</keyword>
<name>A0AAV7QMV0_PLEWA</name>
<dbReference type="Proteomes" id="UP001066276">
    <property type="component" value="Chromosome 6"/>
</dbReference>
<reference evidence="1" key="1">
    <citation type="journal article" date="2022" name="bioRxiv">
        <title>Sequencing and chromosome-scale assembly of the giantPleurodeles waltlgenome.</title>
        <authorList>
            <person name="Brown T."/>
            <person name="Elewa A."/>
            <person name="Iarovenko S."/>
            <person name="Subramanian E."/>
            <person name="Araus A.J."/>
            <person name="Petzold A."/>
            <person name="Susuki M."/>
            <person name="Suzuki K.-i.T."/>
            <person name="Hayashi T."/>
            <person name="Toyoda A."/>
            <person name="Oliveira C."/>
            <person name="Osipova E."/>
            <person name="Leigh N.D."/>
            <person name="Simon A."/>
            <person name="Yun M.H."/>
        </authorList>
    </citation>
    <scope>NUCLEOTIDE SEQUENCE</scope>
    <source>
        <strain evidence="1">20211129_DDA</strain>
        <tissue evidence="1">Liver</tissue>
    </source>
</reference>
<gene>
    <name evidence="1" type="ORF">NDU88_008210</name>
</gene>
<accession>A0AAV7QMV0</accession>